<evidence type="ECO:0000259" key="7">
    <source>
        <dbReference type="Pfam" id="PF00155"/>
    </source>
</evidence>
<comment type="caution">
    <text evidence="8">The sequence shown here is derived from an EMBL/GenBank/DDBJ whole genome shotgun (WGS) entry which is preliminary data.</text>
</comment>
<dbReference type="InterPro" id="IPR004839">
    <property type="entry name" value="Aminotransferase_I/II_large"/>
</dbReference>
<evidence type="ECO:0000256" key="5">
    <source>
        <dbReference type="ARBA" id="ARBA00022898"/>
    </source>
</evidence>
<evidence type="ECO:0000256" key="4">
    <source>
        <dbReference type="ARBA" id="ARBA00022679"/>
    </source>
</evidence>
<evidence type="ECO:0000256" key="1">
    <source>
        <dbReference type="ARBA" id="ARBA00001933"/>
    </source>
</evidence>
<evidence type="ECO:0000256" key="3">
    <source>
        <dbReference type="ARBA" id="ARBA00022576"/>
    </source>
</evidence>
<accession>A0A2M7XYV1</accession>
<comment type="similarity">
    <text evidence="2 6">Belongs to the class-I pyridoxal-phosphate-dependent aminotransferase family.</text>
</comment>
<feature type="domain" description="Aminotransferase class I/classII large" evidence="7">
    <location>
        <begin position="32"/>
        <end position="381"/>
    </location>
</feature>
<dbReference type="PROSITE" id="PS00105">
    <property type="entry name" value="AA_TRANSFER_CLASS_1"/>
    <property type="match status" value="1"/>
</dbReference>
<comment type="cofactor">
    <cofactor evidence="1 6">
        <name>pyridoxal 5'-phosphate</name>
        <dbReference type="ChEBI" id="CHEBI:597326"/>
    </cofactor>
</comment>
<dbReference type="PANTHER" id="PTHR46383:SF1">
    <property type="entry name" value="ASPARTATE AMINOTRANSFERASE"/>
    <property type="match status" value="1"/>
</dbReference>
<evidence type="ECO:0000313" key="9">
    <source>
        <dbReference type="Proteomes" id="UP000229647"/>
    </source>
</evidence>
<dbReference type="InterPro" id="IPR015421">
    <property type="entry name" value="PyrdxlP-dep_Trfase_major"/>
</dbReference>
<dbReference type="InterPro" id="IPR050596">
    <property type="entry name" value="AspAT/PAT-like"/>
</dbReference>
<keyword evidence="3 6" id="KW-0032">Aminotransferase</keyword>
<dbReference type="EC" id="2.6.1.-" evidence="6"/>
<evidence type="ECO:0000256" key="6">
    <source>
        <dbReference type="RuleBase" id="RU000481"/>
    </source>
</evidence>
<dbReference type="EMBL" id="PFWL01000046">
    <property type="protein sequence ID" value="PJA55912.1"/>
    <property type="molecule type" value="Genomic_DNA"/>
</dbReference>
<proteinExistence type="inferred from homology"/>
<organism evidence="8 9">
    <name type="scientific">Candidatus Roizmanbacteria bacterium CG_4_9_14_3_um_filter_33_18</name>
    <dbReference type="NCBI Taxonomy" id="1974841"/>
    <lineage>
        <taxon>Bacteria</taxon>
        <taxon>Candidatus Roizmaniibacteriota</taxon>
    </lineage>
</organism>
<dbReference type="AlphaFoldDB" id="A0A2M7XYV1"/>
<dbReference type="Gene3D" id="3.90.1150.10">
    <property type="entry name" value="Aspartate Aminotransferase, domain 1"/>
    <property type="match status" value="1"/>
</dbReference>
<keyword evidence="4 6" id="KW-0808">Transferase</keyword>
<dbReference type="InterPro" id="IPR015422">
    <property type="entry name" value="PyrdxlP-dep_Trfase_small"/>
</dbReference>
<protein>
    <recommendedName>
        <fullName evidence="6">Aminotransferase</fullName>
        <ecNumber evidence="6">2.6.1.-</ecNumber>
    </recommendedName>
</protein>
<gene>
    <name evidence="8" type="ORF">CO165_01050</name>
</gene>
<dbReference type="CDD" id="cd00609">
    <property type="entry name" value="AAT_like"/>
    <property type="match status" value="1"/>
</dbReference>
<dbReference type="GO" id="GO:0008483">
    <property type="term" value="F:transaminase activity"/>
    <property type="evidence" value="ECO:0007669"/>
    <property type="project" value="UniProtKB-KW"/>
</dbReference>
<dbReference type="GO" id="GO:0006520">
    <property type="term" value="P:amino acid metabolic process"/>
    <property type="evidence" value="ECO:0007669"/>
    <property type="project" value="InterPro"/>
</dbReference>
<name>A0A2M7XYV1_9BACT</name>
<dbReference type="Proteomes" id="UP000229647">
    <property type="component" value="Unassembled WGS sequence"/>
</dbReference>
<dbReference type="FunFam" id="3.40.640.10:FF:000033">
    <property type="entry name" value="Aspartate aminotransferase"/>
    <property type="match status" value="1"/>
</dbReference>
<evidence type="ECO:0000313" key="8">
    <source>
        <dbReference type="EMBL" id="PJA55912.1"/>
    </source>
</evidence>
<dbReference type="InterPro" id="IPR004838">
    <property type="entry name" value="NHTrfase_class1_PyrdxlP-BS"/>
</dbReference>
<dbReference type="Pfam" id="PF00155">
    <property type="entry name" value="Aminotran_1_2"/>
    <property type="match status" value="1"/>
</dbReference>
<dbReference type="SUPFAM" id="SSF53383">
    <property type="entry name" value="PLP-dependent transferases"/>
    <property type="match status" value="1"/>
</dbReference>
<dbReference type="GO" id="GO:0030170">
    <property type="term" value="F:pyridoxal phosphate binding"/>
    <property type="evidence" value="ECO:0007669"/>
    <property type="project" value="InterPro"/>
</dbReference>
<sequence length="390" mass="43828">MKKLSKRALAINPSLSMSITAKAKEMKRQGLDVVSFSAGEPDFDTMFHIKEAAKKAIDEGFTKYTASSGIIELKEAICAKFRRDNWLDYEPKNIIVSTGAKQCLFNIIMVLVDPGDEVIVPIPYYLSYEEMIKIAEGKCVFLKTNNFKINSQDLEKAITPKTKMLILNSPSNPTGVVYDEKELKQIASICLKHNIYILSDEIYEKIIYGKKHVSIASVNEKIKKLVIVVNGVSKSYAMTGWRIGYAAAEEEIIKAAARLQDHTTSNPTSISQKAALAALEGPEDHVAKMVYEYKKRRDFMVDRLNRIDGVIASRPDGAFYVFANISKFYGLEVKGSLVFAQKLLEDAYVAVISGIVFGDDRYIRLSFATGMEHIKRGLDRLEKFCEKVRK</sequence>
<keyword evidence="5" id="KW-0663">Pyridoxal phosphate</keyword>
<evidence type="ECO:0000256" key="2">
    <source>
        <dbReference type="ARBA" id="ARBA00007441"/>
    </source>
</evidence>
<dbReference type="PANTHER" id="PTHR46383">
    <property type="entry name" value="ASPARTATE AMINOTRANSFERASE"/>
    <property type="match status" value="1"/>
</dbReference>
<dbReference type="InterPro" id="IPR015424">
    <property type="entry name" value="PyrdxlP-dep_Trfase"/>
</dbReference>
<dbReference type="PRINTS" id="PR00753">
    <property type="entry name" value="ACCSYNTHASE"/>
</dbReference>
<dbReference type="Gene3D" id="3.40.640.10">
    <property type="entry name" value="Type I PLP-dependent aspartate aminotransferase-like (Major domain)"/>
    <property type="match status" value="1"/>
</dbReference>
<reference evidence="9" key="1">
    <citation type="submission" date="2017-09" db="EMBL/GenBank/DDBJ databases">
        <title>Depth-based differentiation of microbial function through sediment-hosted aquifers and enrichment of novel symbionts in the deep terrestrial subsurface.</title>
        <authorList>
            <person name="Probst A.J."/>
            <person name="Ladd B."/>
            <person name="Jarett J.K."/>
            <person name="Geller-Mcgrath D.E."/>
            <person name="Sieber C.M.K."/>
            <person name="Emerson J.B."/>
            <person name="Anantharaman K."/>
            <person name="Thomas B.C."/>
            <person name="Malmstrom R."/>
            <person name="Stieglmeier M."/>
            <person name="Klingl A."/>
            <person name="Woyke T."/>
            <person name="Ryan C.M."/>
            <person name="Banfield J.F."/>
        </authorList>
    </citation>
    <scope>NUCLEOTIDE SEQUENCE [LARGE SCALE GENOMIC DNA]</scope>
</reference>